<accession>A0A2S0NC21</accession>
<dbReference type="Pfam" id="PF04014">
    <property type="entry name" value="MazE_antitoxin"/>
    <property type="match status" value="1"/>
</dbReference>
<dbReference type="KEGG" id="phr:C6569_12035"/>
<dbReference type="OrthoDB" id="5459182at2"/>
<gene>
    <name evidence="2" type="ORF">C6569_12035</name>
</gene>
<evidence type="ECO:0000259" key="1">
    <source>
        <dbReference type="SMART" id="SM00966"/>
    </source>
</evidence>
<feature type="domain" description="SpoVT-AbrB" evidence="1">
    <location>
        <begin position="18"/>
        <end position="64"/>
    </location>
</feature>
<dbReference type="SUPFAM" id="SSF89447">
    <property type="entry name" value="AbrB/MazE/MraZ-like"/>
    <property type="match status" value="1"/>
</dbReference>
<evidence type="ECO:0000313" key="3">
    <source>
        <dbReference type="Proteomes" id="UP000237889"/>
    </source>
</evidence>
<protein>
    <submittedName>
        <fullName evidence="2">AbrB family transcriptional regulator</fullName>
    </submittedName>
</protein>
<dbReference type="Gene3D" id="2.10.260.10">
    <property type="match status" value="1"/>
</dbReference>
<dbReference type="RefSeq" id="WP_106749075.1">
    <property type="nucleotide sequence ID" value="NZ_CP027668.1"/>
</dbReference>
<dbReference type="GO" id="GO:0003677">
    <property type="term" value="F:DNA binding"/>
    <property type="evidence" value="ECO:0007669"/>
    <property type="project" value="InterPro"/>
</dbReference>
<dbReference type="InterPro" id="IPR013432">
    <property type="entry name" value="Doc_partner"/>
</dbReference>
<dbReference type="InterPro" id="IPR007159">
    <property type="entry name" value="SpoVT-AbrB_dom"/>
</dbReference>
<evidence type="ECO:0000313" key="2">
    <source>
        <dbReference type="EMBL" id="AVO45734.1"/>
    </source>
</evidence>
<sequence length="86" mass="9817">MNEQPRKVEQEGFVLQVRKIGNSIGVILPKELLARTNLQEGDKLHVIEQTERTIKLSPYDPKHVKAMGIARKAFRDYADTFKALAK</sequence>
<reference evidence="2 3" key="1">
    <citation type="submission" date="2018-03" db="EMBL/GenBank/DDBJ databases">
        <title>Genome sequencing of Phreatobacter sp.</title>
        <authorList>
            <person name="Kim S.-J."/>
            <person name="Heo J."/>
            <person name="Kwon S.-W."/>
        </authorList>
    </citation>
    <scope>NUCLEOTIDE SEQUENCE [LARGE SCALE GENOMIC DNA]</scope>
    <source>
        <strain evidence="2 3">S-12</strain>
    </source>
</reference>
<dbReference type="SMART" id="SM00966">
    <property type="entry name" value="SpoVT_AbrB"/>
    <property type="match status" value="1"/>
</dbReference>
<dbReference type="Proteomes" id="UP000237889">
    <property type="component" value="Chromosome"/>
</dbReference>
<name>A0A2S0NC21_9HYPH</name>
<proteinExistence type="predicted"/>
<dbReference type="EMBL" id="CP027668">
    <property type="protein sequence ID" value="AVO45734.1"/>
    <property type="molecule type" value="Genomic_DNA"/>
</dbReference>
<dbReference type="NCBIfam" id="TIGR02609">
    <property type="entry name" value="doc_partner"/>
    <property type="match status" value="1"/>
</dbReference>
<dbReference type="AlphaFoldDB" id="A0A2S0NC21"/>
<keyword evidence="3" id="KW-1185">Reference proteome</keyword>
<dbReference type="InterPro" id="IPR037914">
    <property type="entry name" value="SpoVT-AbrB_sf"/>
</dbReference>
<organism evidence="2 3">
    <name type="scientific">Phreatobacter cathodiphilus</name>
    <dbReference type="NCBI Taxonomy" id="1868589"/>
    <lineage>
        <taxon>Bacteria</taxon>
        <taxon>Pseudomonadati</taxon>
        <taxon>Pseudomonadota</taxon>
        <taxon>Alphaproteobacteria</taxon>
        <taxon>Hyphomicrobiales</taxon>
        <taxon>Phreatobacteraceae</taxon>
        <taxon>Phreatobacter</taxon>
    </lineage>
</organism>